<evidence type="ECO:0000313" key="2">
    <source>
        <dbReference type="EMBL" id="KAG1779784.1"/>
    </source>
</evidence>
<accession>A0A9P6ZZP1</accession>
<dbReference type="Proteomes" id="UP000714275">
    <property type="component" value="Unassembled WGS sequence"/>
</dbReference>
<proteinExistence type="predicted"/>
<protein>
    <submittedName>
        <fullName evidence="2">Uncharacterized protein</fullName>
    </submittedName>
</protein>
<keyword evidence="1" id="KW-0472">Membrane</keyword>
<feature type="non-terminal residue" evidence="2">
    <location>
        <position position="1"/>
    </location>
</feature>
<sequence>FSMPQIAHLIISFMIHKNILYSMMLCTTRNIMNLCMQQPRNFVVGCSYHSPPIAIAHVLGVVPFIDPSL</sequence>
<feature type="transmembrane region" description="Helical" evidence="1">
    <location>
        <begin position="6"/>
        <end position="26"/>
    </location>
</feature>
<reference evidence="2" key="1">
    <citation type="journal article" date="2020" name="New Phytol.">
        <title>Comparative genomics reveals dynamic genome evolution in host specialist ectomycorrhizal fungi.</title>
        <authorList>
            <person name="Lofgren L.A."/>
            <person name="Nguyen N.H."/>
            <person name="Vilgalys R."/>
            <person name="Ruytinx J."/>
            <person name="Liao H.L."/>
            <person name="Branco S."/>
            <person name="Kuo A."/>
            <person name="LaButti K."/>
            <person name="Lipzen A."/>
            <person name="Andreopoulos W."/>
            <person name="Pangilinan J."/>
            <person name="Riley R."/>
            <person name="Hundley H."/>
            <person name="Na H."/>
            <person name="Barry K."/>
            <person name="Grigoriev I.V."/>
            <person name="Stajich J.E."/>
            <person name="Kennedy P.G."/>
        </authorList>
    </citation>
    <scope>NUCLEOTIDE SEQUENCE</scope>
    <source>
        <strain evidence="2">DOB743</strain>
    </source>
</reference>
<evidence type="ECO:0000313" key="3">
    <source>
        <dbReference type="Proteomes" id="UP000714275"/>
    </source>
</evidence>
<dbReference type="AlphaFoldDB" id="A0A9P6ZZP1"/>
<gene>
    <name evidence="2" type="ORF">EV702DRAFT_1086500</name>
</gene>
<keyword evidence="1" id="KW-0812">Transmembrane</keyword>
<dbReference type="OrthoDB" id="10407014at2759"/>
<keyword evidence="3" id="KW-1185">Reference proteome</keyword>
<organism evidence="2 3">
    <name type="scientific">Suillus placidus</name>
    <dbReference type="NCBI Taxonomy" id="48579"/>
    <lineage>
        <taxon>Eukaryota</taxon>
        <taxon>Fungi</taxon>
        <taxon>Dikarya</taxon>
        <taxon>Basidiomycota</taxon>
        <taxon>Agaricomycotina</taxon>
        <taxon>Agaricomycetes</taxon>
        <taxon>Agaricomycetidae</taxon>
        <taxon>Boletales</taxon>
        <taxon>Suillineae</taxon>
        <taxon>Suillaceae</taxon>
        <taxon>Suillus</taxon>
    </lineage>
</organism>
<dbReference type="EMBL" id="JABBWD010000011">
    <property type="protein sequence ID" value="KAG1779784.1"/>
    <property type="molecule type" value="Genomic_DNA"/>
</dbReference>
<keyword evidence="1" id="KW-1133">Transmembrane helix</keyword>
<evidence type="ECO:0000256" key="1">
    <source>
        <dbReference type="SAM" id="Phobius"/>
    </source>
</evidence>
<name>A0A9P6ZZP1_9AGAM</name>
<comment type="caution">
    <text evidence="2">The sequence shown here is derived from an EMBL/GenBank/DDBJ whole genome shotgun (WGS) entry which is preliminary data.</text>
</comment>